<dbReference type="PROSITE" id="PS51318">
    <property type="entry name" value="TAT"/>
    <property type="match status" value="1"/>
</dbReference>
<evidence type="ECO:0000313" key="9">
    <source>
        <dbReference type="EMBL" id="SZX78748.1"/>
    </source>
</evidence>
<dbReference type="GO" id="GO:0015979">
    <property type="term" value="P:photosynthesis"/>
    <property type="evidence" value="ECO:0007669"/>
    <property type="project" value="UniProtKB-KW"/>
</dbReference>
<evidence type="ECO:0000256" key="7">
    <source>
        <dbReference type="ARBA" id="ARBA00023078"/>
    </source>
</evidence>
<dbReference type="PANTHER" id="PTHR36814:SF1">
    <property type="entry name" value="PHOTOSYSTEM I REACTION CENTER SUBUNIT N, CHLOROPLASTIC"/>
    <property type="match status" value="1"/>
</dbReference>
<evidence type="ECO:0000313" key="10">
    <source>
        <dbReference type="Proteomes" id="UP000256970"/>
    </source>
</evidence>
<keyword evidence="8" id="KW-0472">Membrane</keyword>
<dbReference type="AlphaFoldDB" id="A0A383WMQ3"/>
<keyword evidence="6" id="KW-0603">Photosystem I</keyword>
<dbReference type="PANTHER" id="PTHR36814">
    <property type="entry name" value="PHOTOSYSTEM I REACTION CENTER SUBUNIT N, CHLOROPLASTIC"/>
    <property type="match status" value="1"/>
</dbReference>
<protein>
    <submittedName>
        <fullName evidence="9">Uncharacterized protein</fullName>
    </submittedName>
</protein>
<keyword evidence="7" id="KW-0793">Thylakoid</keyword>
<keyword evidence="4" id="KW-0602">Photosynthesis</keyword>
<dbReference type="InterPro" id="IPR006311">
    <property type="entry name" value="TAT_signal"/>
</dbReference>
<dbReference type="STRING" id="3088.A0A383WMQ3"/>
<evidence type="ECO:0000256" key="5">
    <source>
        <dbReference type="ARBA" id="ARBA00022640"/>
    </source>
</evidence>
<evidence type="ECO:0000256" key="2">
    <source>
        <dbReference type="ARBA" id="ARBA00010661"/>
    </source>
</evidence>
<dbReference type="EMBL" id="FNXT01001336">
    <property type="protein sequence ID" value="SZX78748.1"/>
    <property type="molecule type" value="Genomic_DNA"/>
</dbReference>
<keyword evidence="3" id="KW-0150">Chloroplast</keyword>
<keyword evidence="5" id="KW-0934">Plastid</keyword>
<organism evidence="9 10">
    <name type="scientific">Tetradesmus obliquus</name>
    <name type="common">Green alga</name>
    <name type="synonym">Acutodesmus obliquus</name>
    <dbReference type="NCBI Taxonomy" id="3088"/>
    <lineage>
        <taxon>Eukaryota</taxon>
        <taxon>Viridiplantae</taxon>
        <taxon>Chlorophyta</taxon>
        <taxon>core chlorophytes</taxon>
        <taxon>Chlorophyceae</taxon>
        <taxon>CS clade</taxon>
        <taxon>Sphaeropleales</taxon>
        <taxon>Scenedesmaceae</taxon>
        <taxon>Tetradesmus</taxon>
    </lineage>
</organism>
<dbReference type="GO" id="GO:0030093">
    <property type="term" value="C:chloroplast photosystem I"/>
    <property type="evidence" value="ECO:0007669"/>
    <property type="project" value="TreeGrafter"/>
</dbReference>
<accession>A0A383WMQ3</accession>
<comment type="subcellular location">
    <subcellularLocation>
        <location evidence="1">Plastid</location>
        <location evidence="1">Chloroplast thylakoid membrane</location>
        <topology evidence="1">Peripheral membrane protein</topology>
        <orientation evidence="1">Lumenal side</orientation>
    </subcellularLocation>
</comment>
<comment type="similarity">
    <text evidence="2">Belongs to the psaN family.</text>
</comment>
<proteinExistence type="inferred from homology"/>
<sequence>MALATRSAASTRVAAARPARRAAVVVRASAQGRRELLGFGAAALLATLAAAAPAKADITSDLLARSSSNKAINDKKRLATSSANLARSRTVADGTCRFPQNMFGCETAAAKYTGGVKFIADDYAMECEGKENTKCANRMQVKF</sequence>
<dbReference type="InterPro" id="IPR044907">
    <property type="entry name" value="PSAN_sf"/>
</dbReference>
<dbReference type="Gene3D" id="4.10.1190.10">
    <property type="entry name" value="Chlorophyll A-B binding protein"/>
    <property type="match status" value="1"/>
</dbReference>
<dbReference type="OrthoDB" id="512227at2759"/>
<evidence type="ECO:0000256" key="8">
    <source>
        <dbReference type="ARBA" id="ARBA00023136"/>
    </source>
</evidence>
<dbReference type="Pfam" id="PF05479">
    <property type="entry name" value="PsaN"/>
    <property type="match status" value="1"/>
</dbReference>
<dbReference type="Proteomes" id="UP000256970">
    <property type="component" value="Unassembled WGS sequence"/>
</dbReference>
<evidence type="ECO:0000256" key="6">
    <source>
        <dbReference type="ARBA" id="ARBA00022836"/>
    </source>
</evidence>
<keyword evidence="10" id="KW-1185">Reference proteome</keyword>
<name>A0A383WMQ3_TETOB</name>
<gene>
    <name evidence="9" type="ORF">BQ4739_LOCUS19056</name>
</gene>
<evidence type="ECO:0000256" key="1">
    <source>
        <dbReference type="ARBA" id="ARBA00004622"/>
    </source>
</evidence>
<evidence type="ECO:0000256" key="4">
    <source>
        <dbReference type="ARBA" id="ARBA00022531"/>
    </source>
</evidence>
<dbReference type="InterPro" id="IPR008796">
    <property type="entry name" value="PSAN"/>
</dbReference>
<evidence type="ECO:0000256" key="3">
    <source>
        <dbReference type="ARBA" id="ARBA00022528"/>
    </source>
</evidence>
<reference evidence="9 10" key="1">
    <citation type="submission" date="2016-10" db="EMBL/GenBank/DDBJ databases">
        <authorList>
            <person name="Cai Z."/>
        </authorList>
    </citation>
    <scope>NUCLEOTIDE SEQUENCE [LARGE SCALE GENOMIC DNA]</scope>
</reference>